<dbReference type="GO" id="GO:0008236">
    <property type="term" value="F:serine-type peptidase activity"/>
    <property type="evidence" value="ECO:0007669"/>
    <property type="project" value="InterPro"/>
</dbReference>
<evidence type="ECO:0000259" key="1">
    <source>
        <dbReference type="SMART" id="SM00245"/>
    </source>
</evidence>
<accession>A0A1H1FUN8</accession>
<dbReference type="PANTHER" id="PTHR11261:SF3">
    <property type="entry name" value="RETINOL-BINDING PROTEIN 3"/>
    <property type="match status" value="1"/>
</dbReference>
<dbReference type="OrthoDB" id="6397760at2"/>
<organism evidence="2 3">
    <name type="scientific">Chryseobacterium soldanellicola</name>
    <dbReference type="NCBI Taxonomy" id="311333"/>
    <lineage>
        <taxon>Bacteria</taxon>
        <taxon>Pseudomonadati</taxon>
        <taxon>Bacteroidota</taxon>
        <taxon>Flavobacteriia</taxon>
        <taxon>Flavobacteriales</taxon>
        <taxon>Weeksellaceae</taxon>
        <taxon>Chryseobacterium group</taxon>
        <taxon>Chryseobacterium</taxon>
    </lineage>
</organism>
<proteinExistence type="predicted"/>
<sequence>MKYFVSFIFFLITHFEIDAQTTISETEKIEVVNAVSKTMINSYVFPDIGLNMGKLITGNLKKKVYASFTDPVEFASKLTQDLFSVSHDKHIRVFFDPEWVSAARKANSKQDSLDILYRDLPIWKKENFGFKEIKILPGNIGYLKLDGMMDIKFGGETGVAAMNFLSNADALIIDFRENRGGSNMGTLVASYLFDGEPVQLAELHLRENNKIIQEWTLPHVPGKRMPNTPVYILTSNITFSAAEAITQRLKVLKRAIIIGEKTAGGAHITEQRAATNRFTVFVPYGRSIGDPTKDTDWEGVGVIPDIETKSEEAFNTAYITSLENLLKTSKDTTNTYKWHIDNLKAKSKPFPNNAFAAKYVGLYGDIVIRNENGQLTYQKGKNSIYHLIGLSKDTYIVDEIPYLRIQFIEENNEAVALNRLYEDGSVRKTNKNK</sequence>
<dbReference type="InterPro" id="IPR005151">
    <property type="entry name" value="Tail-specific_protease"/>
</dbReference>
<dbReference type="Pfam" id="PF03572">
    <property type="entry name" value="Peptidase_S41"/>
    <property type="match status" value="1"/>
</dbReference>
<name>A0A1H1FUN8_9FLAO</name>
<dbReference type="Gene3D" id="3.30.750.44">
    <property type="match status" value="1"/>
</dbReference>
<dbReference type="InterPro" id="IPR029045">
    <property type="entry name" value="ClpP/crotonase-like_dom_sf"/>
</dbReference>
<dbReference type="Proteomes" id="UP000199627">
    <property type="component" value="Unassembled WGS sequence"/>
</dbReference>
<dbReference type="EMBL" id="FNKL01000004">
    <property type="protein sequence ID" value="SDR04611.1"/>
    <property type="molecule type" value="Genomic_DNA"/>
</dbReference>
<dbReference type="SUPFAM" id="SSF52096">
    <property type="entry name" value="ClpP/crotonase"/>
    <property type="match status" value="1"/>
</dbReference>
<reference evidence="3" key="1">
    <citation type="submission" date="2016-10" db="EMBL/GenBank/DDBJ databases">
        <authorList>
            <person name="Varghese N."/>
            <person name="Submissions S."/>
        </authorList>
    </citation>
    <scope>NUCLEOTIDE SEQUENCE [LARGE SCALE GENOMIC DNA]</scope>
    <source>
        <strain evidence="3">DSM 17072</strain>
    </source>
</reference>
<evidence type="ECO:0000313" key="2">
    <source>
        <dbReference type="EMBL" id="SDR04611.1"/>
    </source>
</evidence>
<dbReference type="CDD" id="cd07563">
    <property type="entry name" value="Peptidase_S41_IRBP"/>
    <property type="match status" value="1"/>
</dbReference>
<dbReference type="Gene3D" id="3.90.226.10">
    <property type="entry name" value="2-enoyl-CoA Hydratase, Chain A, domain 1"/>
    <property type="match status" value="1"/>
</dbReference>
<evidence type="ECO:0000313" key="3">
    <source>
        <dbReference type="Proteomes" id="UP000199627"/>
    </source>
</evidence>
<dbReference type="AlphaFoldDB" id="A0A1H1FUN8"/>
<feature type="domain" description="Tail specific protease" evidence="1">
    <location>
        <begin position="125"/>
        <end position="309"/>
    </location>
</feature>
<dbReference type="RefSeq" id="WP_089756781.1">
    <property type="nucleotide sequence ID" value="NZ_FNKL01000004.1"/>
</dbReference>
<dbReference type="GO" id="GO:0006508">
    <property type="term" value="P:proteolysis"/>
    <property type="evidence" value="ECO:0007669"/>
    <property type="project" value="InterPro"/>
</dbReference>
<dbReference type="Pfam" id="PF11918">
    <property type="entry name" value="Peptidase_S41_N"/>
    <property type="match status" value="1"/>
</dbReference>
<dbReference type="STRING" id="311333.SAMN05421664_3273"/>
<protein>
    <submittedName>
        <fullName evidence="2">N-terminal domain of Peptidase_S41</fullName>
    </submittedName>
</protein>
<gene>
    <name evidence="2" type="ORF">SAMN05421664_3273</name>
</gene>
<dbReference type="SMART" id="SM00245">
    <property type="entry name" value="TSPc"/>
    <property type="match status" value="1"/>
</dbReference>
<keyword evidence="3" id="KW-1185">Reference proteome</keyword>
<dbReference type="PANTHER" id="PTHR11261">
    <property type="entry name" value="INTERPHOTORECEPTOR RETINOID-BINDING PROTEIN"/>
    <property type="match status" value="1"/>
</dbReference>